<dbReference type="InterPro" id="IPR020846">
    <property type="entry name" value="MFS_dom"/>
</dbReference>
<dbReference type="Gene3D" id="1.20.1250.20">
    <property type="entry name" value="MFS general substrate transporter like domains"/>
    <property type="match status" value="1"/>
</dbReference>
<feature type="transmembrane region" description="Helical" evidence="10">
    <location>
        <begin position="143"/>
        <end position="164"/>
    </location>
</feature>
<accession>A0AAW2S9J4</accession>
<dbReference type="EMBL" id="JACGWJ010000011">
    <property type="protein sequence ID" value="KAL0388717.1"/>
    <property type="molecule type" value="Genomic_DNA"/>
</dbReference>
<feature type="transmembrane region" description="Helical" evidence="10">
    <location>
        <begin position="68"/>
        <end position="91"/>
    </location>
</feature>
<comment type="similarity">
    <text evidence="8">Belongs to the major facilitator superfamily. Phosphate:H(+) symporter (TC 2.A.1.9) family.</text>
</comment>
<dbReference type="GO" id="GO:0016020">
    <property type="term" value="C:membrane"/>
    <property type="evidence" value="ECO:0007669"/>
    <property type="project" value="UniProtKB-SubCell"/>
</dbReference>
<dbReference type="GO" id="GO:0022857">
    <property type="term" value="F:transmembrane transporter activity"/>
    <property type="evidence" value="ECO:0007669"/>
    <property type="project" value="InterPro"/>
</dbReference>
<dbReference type="InterPro" id="IPR005829">
    <property type="entry name" value="Sugar_transporter_CS"/>
</dbReference>
<comment type="caution">
    <text evidence="12">The sequence shown here is derived from an EMBL/GenBank/DDBJ whole genome shotgun (WGS) entry which is preliminary data.</text>
</comment>
<evidence type="ECO:0000256" key="1">
    <source>
        <dbReference type="ARBA" id="ARBA00004141"/>
    </source>
</evidence>
<dbReference type="SUPFAM" id="SSF103473">
    <property type="entry name" value="MFS general substrate transporter"/>
    <property type="match status" value="1"/>
</dbReference>
<protein>
    <submittedName>
        <fullName evidence="12">Sugar transporter ERD6-like 16</fullName>
    </submittedName>
</protein>
<feature type="transmembrane region" description="Helical" evidence="10">
    <location>
        <begin position="170"/>
        <end position="188"/>
    </location>
</feature>
<gene>
    <name evidence="12" type="ORF">Sradi_2753500</name>
</gene>
<evidence type="ECO:0000256" key="9">
    <source>
        <dbReference type="SAM" id="MobiDB-lite"/>
    </source>
</evidence>
<dbReference type="PANTHER" id="PTHR48021">
    <property type="match status" value="1"/>
</dbReference>
<evidence type="ECO:0000256" key="10">
    <source>
        <dbReference type="SAM" id="Phobius"/>
    </source>
</evidence>
<reference evidence="12" key="2">
    <citation type="journal article" date="2024" name="Plant">
        <title>Genomic evolution and insights into agronomic trait innovations of Sesamum species.</title>
        <authorList>
            <person name="Miao H."/>
            <person name="Wang L."/>
            <person name="Qu L."/>
            <person name="Liu H."/>
            <person name="Sun Y."/>
            <person name="Le M."/>
            <person name="Wang Q."/>
            <person name="Wei S."/>
            <person name="Zheng Y."/>
            <person name="Lin W."/>
            <person name="Duan Y."/>
            <person name="Cao H."/>
            <person name="Xiong S."/>
            <person name="Wang X."/>
            <person name="Wei L."/>
            <person name="Li C."/>
            <person name="Ma Q."/>
            <person name="Ju M."/>
            <person name="Zhao R."/>
            <person name="Li G."/>
            <person name="Mu C."/>
            <person name="Tian Q."/>
            <person name="Mei H."/>
            <person name="Zhang T."/>
            <person name="Gao T."/>
            <person name="Zhang H."/>
        </authorList>
    </citation>
    <scope>NUCLEOTIDE SEQUENCE</scope>
    <source>
        <strain evidence="12">G02</strain>
    </source>
</reference>
<feature type="transmembrane region" description="Helical" evidence="10">
    <location>
        <begin position="111"/>
        <end position="131"/>
    </location>
</feature>
<evidence type="ECO:0000256" key="5">
    <source>
        <dbReference type="ARBA" id="ARBA00022692"/>
    </source>
</evidence>
<dbReference type="InterPro" id="IPR050549">
    <property type="entry name" value="MFS_Trehalose_Transporter"/>
</dbReference>
<dbReference type="Pfam" id="PF00083">
    <property type="entry name" value="Sugar_tr"/>
    <property type="match status" value="1"/>
</dbReference>
<keyword evidence="3" id="KW-0813">Transport</keyword>
<comment type="similarity">
    <text evidence="2">Belongs to the major facilitator superfamily. Sugar transporter (TC 2.A.1.1) family.</text>
</comment>
<dbReference type="PROSITE" id="PS50850">
    <property type="entry name" value="MFS"/>
    <property type="match status" value="1"/>
</dbReference>
<keyword evidence="5 10" id="KW-0812">Transmembrane</keyword>
<feature type="domain" description="Major facilitator superfamily (MFS) profile" evidence="11">
    <location>
        <begin position="1"/>
        <end position="309"/>
    </location>
</feature>
<dbReference type="InterPro" id="IPR005828">
    <property type="entry name" value="MFS_sugar_transport-like"/>
</dbReference>
<dbReference type="PRINTS" id="PR00171">
    <property type="entry name" value="SUGRTRNSPORT"/>
</dbReference>
<dbReference type="PROSITE" id="PS00216">
    <property type="entry name" value="SUGAR_TRANSPORT_1"/>
    <property type="match status" value="1"/>
</dbReference>
<organism evidence="12">
    <name type="scientific">Sesamum radiatum</name>
    <name type="common">Black benniseed</name>
    <dbReference type="NCBI Taxonomy" id="300843"/>
    <lineage>
        <taxon>Eukaryota</taxon>
        <taxon>Viridiplantae</taxon>
        <taxon>Streptophyta</taxon>
        <taxon>Embryophyta</taxon>
        <taxon>Tracheophyta</taxon>
        <taxon>Spermatophyta</taxon>
        <taxon>Magnoliopsida</taxon>
        <taxon>eudicotyledons</taxon>
        <taxon>Gunneridae</taxon>
        <taxon>Pentapetalae</taxon>
        <taxon>asterids</taxon>
        <taxon>lamiids</taxon>
        <taxon>Lamiales</taxon>
        <taxon>Pedaliaceae</taxon>
        <taxon>Sesamum</taxon>
    </lineage>
</organism>
<reference evidence="12" key="1">
    <citation type="submission" date="2020-06" db="EMBL/GenBank/DDBJ databases">
        <authorList>
            <person name="Li T."/>
            <person name="Hu X."/>
            <person name="Zhang T."/>
            <person name="Song X."/>
            <person name="Zhang H."/>
            <person name="Dai N."/>
            <person name="Sheng W."/>
            <person name="Hou X."/>
            <person name="Wei L."/>
        </authorList>
    </citation>
    <scope>NUCLEOTIDE SEQUENCE</scope>
    <source>
        <strain evidence="12">G02</strain>
        <tissue evidence="12">Leaf</tissue>
    </source>
</reference>
<dbReference type="InterPro" id="IPR003663">
    <property type="entry name" value="Sugar/inositol_transpt"/>
</dbReference>
<feature type="region of interest" description="Disordered" evidence="9">
    <location>
        <begin position="1"/>
        <end position="27"/>
    </location>
</feature>
<keyword evidence="6 10" id="KW-1133">Transmembrane helix</keyword>
<evidence type="ECO:0000256" key="6">
    <source>
        <dbReference type="ARBA" id="ARBA00022989"/>
    </source>
</evidence>
<evidence type="ECO:0000256" key="2">
    <source>
        <dbReference type="ARBA" id="ARBA00010992"/>
    </source>
</evidence>
<evidence type="ECO:0000256" key="7">
    <source>
        <dbReference type="ARBA" id="ARBA00023136"/>
    </source>
</evidence>
<sequence>MPIENASDELEKPFIQQPKRVDPEGESGQNGSMFMVLLSTFVAICGSFEFGICVGYSSPTQSSIRQDLNLSLSEFSLFGSIITIGAMFGSITSGRIADYLGRKGAAWSLDVGRFCTGYGIGLSSFVVPVFIGEIAPKHLRGGLATLNQLLIVCGSSFVYIVGTIVTWRTLALTGLIPSILVLVGLFFIPESPRWLLKVGHRKDFDLALRKLRGKDADISHEAADIQAGIAHLEDLPKVGVRDLFDAKYTRAIIIAVGLFVFQQFGGINGVNFYSGEILAEAGKLRSFPKLLSELKLLNSHQSWRGLLVF</sequence>
<evidence type="ECO:0000259" key="11">
    <source>
        <dbReference type="PROSITE" id="PS50850"/>
    </source>
</evidence>
<name>A0AAW2S9J4_SESRA</name>
<feature type="transmembrane region" description="Helical" evidence="10">
    <location>
        <begin position="33"/>
        <end position="56"/>
    </location>
</feature>
<proteinExistence type="inferred from homology"/>
<dbReference type="AlphaFoldDB" id="A0AAW2S9J4"/>
<evidence type="ECO:0000313" key="12">
    <source>
        <dbReference type="EMBL" id="KAL0388717.1"/>
    </source>
</evidence>
<dbReference type="InterPro" id="IPR036259">
    <property type="entry name" value="MFS_trans_sf"/>
</dbReference>
<keyword evidence="4 12" id="KW-0762">Sugar transport</keyword>
<dbReference type="PANTHER" id="PTHR48021:SF37">
    <property type="entry name" value="SUGAR TRANSPORTER ERD6-LIKE 16"/>
    <property type="match status" value="1"/>
</dbReference>
<evidence type="ECO:0000256" key="4">
    <source>
        <dbReference type="ARBA" id="ARBA00022597"/>
    </source>
</evidence>
<evidence type="ECO:0000256" key="3">
    <source>
        <dbReference type="ARBA" id="ARBA00022448"/>
    </source>
</evidence>
<keyword evidence="7 10" id="KW-0472">Membrane</keyword>
<comment type="subcellular location">
    <subcellularLocation>
        <location evidence="1">Membrane</location>
        <topology evidence="1">Multi-pass membrane protein</topology>
    </subcellularLocation>
</comment>
<evidence type="ECO:0000256" key="8">
    <source>
        <dbReference type="ARBA" id="ARBA00044504"/>
    </source>
</evidence>